<dbReference type="Pfam" id="PF09413">
    <property type="entry name" value="DUF2007"/>
    <property type="match status" value="1"/>
</dbReference>
<dbReference type="Gene3D" id="3.30.70.790">
    <property type="entry name" value="UreE, C-terminal domain"/>
    <property type="match status" value="1"/>
</dbReference>
<sequence>MLVTVSTYSFPYEAHIAKAKLDAEGIPAFVADEHTINMQWLFSNAMGGVKLQVPQTFVERALEVLSEDDEAALLQQQGGDFPVCPQCGSAETEYYRIGKRWAFLVFLGIDFPLFPTKDGIRCKACGAISET</sequence>
<dbReference type="RefSeq" id="WP_198570990.1">
    <property type="nucleotide sequence ID" value="NZ_CP066167.1"/>
</dbReference>
<dbReference type="InterPro" id="IPR011322">
    <property type="entry name" value="N-reg_PII-like_a/b"/>
</dbReference>
<dbReference type="EMBL" id="CP066167">
    <property type="protein sequence ID" value="QQD19506.1"/>
    <property type="molecule type" value="Genomic_DNA"/>
</dbReference>
<gene>
    <name evidence="2" type="ORF">I6N98_06555</name>
</gene>
<name>A0A7T4UR98_9GAMM</name>
<dbReference type="KEGG" id="snan:I6N98_06555"/>
<evidence type="ECO:0000259" key="1">
    <source>
        <dbReference type="Pfam" id="PF09413"/>
    </source>
</evidence>
<feature type="domain" description="DUF2007" evidence="1">
    <location>
        <begin position="10"/>
        <end position="67"/>
    </location>
</feature>
<dbReference type="InterPro" id="IPR018551">
    <property type="entry name" value="DUF2007"/>
</dbReference>
<dbReference type="SUPFAM" id="SSF54913">
    <property type="entry name" value="GlnB-like"/>
    <property type="match status" value="1"/>
</dbReference>
<evidence type="ECO:0000313" key="3">
    <source>
        <dbReference type="Proteomes" id="UP000596063"/>
    </source>
</evidence>
<evidence type="ECO:0000313" key="2">
    <source>
        <dbReference type="EMBL" id="QQD19506.1"/>
    </source>
</evidence>
<keyword evidence="3" id="KW-1185">Reference proteome</keyword>
<protein>
    <submittedName>
        <fullName evidence="2">DUF2007 domain-containing protein</fullName>
    </submittedName>
</protein>
<proteinExistence type="predicted"/>
<dbReference type="Proteomes" id="UP000596063">
    <property type="component" value="Chromosome"/>
</dbReference>
<dbReference type="AlphaFoldDB" id="A0A7T4UR98"/>
<reference evidence="2 3" key="1">
    <citation type="submission" date="2020-12" db="EMBL/GenBank/DDBJ databases">
        <authorList>
            <person name="Shan Y."/>
        </authorList>
    </citation>
    <scope>NUCLEOTIDE SEQUENCE [LARGE SCALE GENOMIC DNA]</scope>
    <source>
        <strain evidence="3">csc3.9</strain>
    </source>
</reference>
<organism evidence="2 3">
    <name type="scientific">Spongiibacter nanhainus</name>
    <dbReference type="NCBI Taxonomy" id="2794344"/>
    <lineage>
        <taxon>Bacteria</taxon>
        <taxon>Pseudomonadati</taxon>
        <taxon>Pseudomonadota</taxon>
        <taxon>Gammaproteobacteria</taxon>
        <taxon>Cellvibrionales</taxon>
        <taxon>Spongiibacteraceae</taxon>
        <taxon>Spongiibacter</taxon>
    </lineage>
</organism>
<accession>A0A7T4UR98</accession>